<accession>A0ABV6MJP4</accession>
<evidence type="ECO:0000313" key="2">
    <source>
        <dbReference type="EMBL" id="MFC0540500.1"/>
    </source>
</evidence>
<dbReference type="Gene3D" id="3.40.50.10910">
    <property type="entry name" value="Amidohydrolase"/>
    <property type="match status" value="1"/>
</dbReference>
<name>A0ABV6MJP4_9PSEU</name>
<gene>
    <name evidence="2" type="ORF">ACFFH7_03355</name>
</gene>
<dbReference type="Gene3D" id="3.30.110.90">
    <property type="entry name" value="Amidohydrolase"/>
    <property type="match status" value="1"/>
</dbReference>
<sequence length="438" mass="46234">MTGFHAQASYALPELAGFRAGTPLLVTDVAVLDPAGGTVTTHQDVLIEDGRVTKVGASLAADADVLDGAGSVAVPGLWDMHVHTFDETTLPTFLADGVTGLRHMGGAPIHEQWRSRLRAGDWAAPRMVFASPIVDGPRPSRPGSIAVADADGGRAAVAQCVADKAEFVKVYSQLPAVAYAAIAEACVAAGIPFAGHVPFEVPIATAARSGQRSIEHLDGLALGTSTDEAKIRRELSILDPSNPAVMFDRLSQLNHRAATTHDPVRLAELGQVFLDHDTWHVPTLAVLQAKATVGTPDFPLTPYLPDIEPMLRPAWERVGSWTPDDATKEREQAVFQHSRHLVRELHRAGIPLLAGTDTFVPGHSLHDELALLATAGLGPLDALRAATTSPARFLGVADRFGAIAPGFAADLVLLDANPLDDIANTRAIRSVILGGLIV</sequence>
<dbReference type="SUPFAM" id="SSF51556">
    <property type="entry name" value="Metallo-dependent hydrolases"/>
    <property type="match status" value="1"/>
</dbReference>
<dbReference type="InterPro" id="IPR006680">
    <property type="entry name" value="Amidohydro-rel"/>
</dbReference>
<keyword evidence="3" id="KW-1185">Reference proteome</keyword>
<dbReference type="InterPro" id="IPR011059">
    <property type="entry name" value="Metal-dep_hydrolase_composite"/>
</dbReference>
<dbReference type="PANTHER" id="PTHR43135:SF3">
    <property type="entry name" value="ALPHA-D-RIBOSE 1-METHYLPHOSPHONATE 5-TRIPHOSPHATE DIPHOSPHATASE"/>
    <property type="match status" value="1"/>
</dbReference>
<proteinExistence type="predicted"/>
<dbReference type="Proteomes" id="UP001589810">
    <property type="component" value="Unassembled WGS sequence"/>
</dbReference>
<dbReference type="InterPro" id="IPR051781">
    <property type="entry name" value="Metallo-dep_Hydrolase"/>
</dbReference>
<dbReference type="Pfam" id="PF01979">
    <property type="entry name" value="Amidohydro_1"/>
    <property type="match status" value="1"/>
</dbReference>
<feature type="domain" description="Amidohydrolase-related" evidence="1">
    <location>
        <begin position="73"/>
        <end position="437"/>
    </location>
</feature>
<organism evidence="2 3">
    <name type="scientific">Kutzneria chonburiensis</name>
    <dbReference type="NCBI Taxonomy" id="1483604"/>
    <lineage>
        <taxon>Bacteria</taxon>
        <taxon>Bacillati</taxon>
        <taxon>Actinomycetota</taxon>
        <taxon>Actinomycetes</taxon>
        <taxon>Pseudonocardiales</taxon>
        <taxon>Pseudonocardiaceae</taxon>
        <taxon>Kutzneria</taxon>
    </lineage>
</organism>
<dbReference type="SUPFAM" id="SSF51338">
    <property type="entry name" value="Composite domain of metallo-dependent hydrolases"/>
    <property type="match status" value="1"/>
</dbReference>
<evidence type="ECO:0000313" key="3">
    <source>
        <dbReference type="Proteomes" id="UP001589810"/>
    </source>
</evidence>
<reference evidence="2 3" key="1">
    <citation type="submission" date="2024-09" db="EMBL/GenBank/DDBJ databases">
        <authorList>
            <person name="Sun Q."/>
            <person name="Mori K."/>
        </authorList>
    </citation>
    <scope>NUCLEOTIDE SEQUENCE [LARGE SCALE GENOMIC DNA]</scope>
    <source>
        <strain evidence="2 3">TBRC 1432</strain>
    </source>
</reference>
<dbReference type="Gene3D" id="2.30.40.10">
    <property type="entry name" value="Urease, subunit C, domain 1"/>
    <property type="match status" value="1"/>
</dbReference>
<dbReference type="EMBL" id="JBHLUD010000001">
    <property type="protein sequence ID" value="MFC0540500.1"/>
    <property type="molecule type" value="Genomic_DNA"/>
</dbReference>
<evidence type="ECO:0000259" key="1">
    <source>
        <dbReference type="Pfam" id="PF01979"/>
    </source>
</evidence>
<dbReference type="RefSeq" id="WP_273939288.1">
    <property type="nucleotide sequence ID" value="NZ_CP097263.1"/>
</dbReference>
<dbReference type="PANTHER" id="PTHR43135">
    <property type="entry name" value="ALPHA-D-RIBOSE 1-METHYLPHOSPHONATE 5-TRIPHOSPHATE DIPHOSPHATASE"/>
    <property type="match status" value="1"/>
</dbReference>
<dbReference type="InterPro" id="IPR032466">
    <property type="entry name" value="Metal_Hydrolase"/>
</dbReference>
<comment type="caution">
    <text evidence="2">The sequence shown here is derived from an EMBL/GenBank/DDBJ whole genome shotgun (WGS) entry which is preliminary data.</text>
</comment>
<protein>
    <submittedName>
        <fullName evidence="2">Amidohydrolase family protein</fullName>
    </submittedName>
</protein>
<dbReference type="Gene3D" id="1.20.58.520">
    <property type="entry name" value="Amidohydrolase"/>
    <property type="match status" value="1"/>
</dbReference>